<keyword evidence="2" id="KW-1185">Reference proteome</keyword>
<comment type="caution">
    <text evidence="1">The sequence shown here is derived from an EMBL/GenBank/DDBJ whole genome shotgun (WGS) entry which is preliminary data.</text>
</comment>
<dbReference type="Gene3D" id="3.40.720.10">
    <property type="entry name" value="Alkaline Phosphatase, subunit A"/>
    <property type="match status" value="1"/>
</dbReference>
<dbReference type="EMBL" id="BPLQ01006558">
    <property type="protein sequence ID" value="GIY23541.1"/>
    <property type="molecule type" value="Genomic_DNA"/>
</dbReference>
<dbReference type="InterPro" id="IPR017850">
    <property type="entry name" value="Alkaline_phosphatase_core_sf"/>
</dbReference>
<dbReference type="Proteomes" id="UP001054837">
    <property type="component" value="Unassembled WGS sequence"/>
</dbReference>
<dbReference type="SUPFAM" id="SSF53649">
    <property type="entry name" value="Alkaline phosphatase-like"/>
    <property type="match status" value="1"/>
</dbReference>
<dbReference type="PANTHER" id="PTHR10974">
    <property type="entry name" value="FI08016P-RELATED"/>
    <property type="match status" value="1"/>
</dbReference>
<dbReference type="GO" id="GO:0005615">
    <property type="term" value="C:extracellular space"/>
    <property type="evidence" value="ECO:0007669"/>
    <property type="project" value="TreeGrafter"/>
</dbReference>
<dbReference type="PANTHER" id="PTHR10974:SF1">
    <property type="entry name" value="FI08016P-RELATED"/>
    <property type="match status" value="1"/>
</dbReference>
<organism evidence="1 2">
    <name type="scientific">Caerostris darwini</name>
    <dbReference type="NCBI Taxonomy" id="1538125"/>
    <lineage>
        <taxon>Eukaryota</taxon>
        <taxon>Metazoa</taxon>
        <taxon>Ecdysozoa</taxon>
        <taxon>Arthropoda</taxon>
        <taxon>Chelicerata</taxon>
        <taxon>Arachnida</taxon>
        <taxon>Araneae</taxon>
        <taxon>Araneomorphae</taxon>
        <taxon>Entelegynae</taxon>
        <taxon>Araneoidea</taxon>
        <taxon>Araneidae</taxon>
        <taxon>Caerostris</taxon>
    </lineage>
</organism>
<dbReference type="InterPro" id="IPR004245">
    <property type="entry name" value="DUF229"/>
</dbReference>
<dbReference type="Pfam" id="PF02995">
    <property type="entry name" value="DUF229"/>
    <property type="match status" value="1"/>
</dbReference>
<proteinExistence type="predicted"/>
<reference evidence="1 2" key="1">
    <citation type="submission" date="2021-06" db="EMBL/GenBank/DDBJ databases">
        <title>Caerostris darwini draft genome.</title>
        <authorList>
            <person name="Kono N."/>
            <person name="Arakawa K."/>
        </authorList>
    </citation>
    <scope>NUCLEOTIDE SEQUENCE [LARGE SCALE GENOMIC DNA]</scope>
</reference>
<name>A0AAV4RRT3_9ARAC</name>
<protein>
    <recommendedName>
        <fullName evidence="3">Sulfatase N-terminal domain-containing protein</fullName>
    </recommendedName>
</protein>
<dbReference type="FunFam" id="3.40.720.10:FF:000017">
    <property type="entry name" value="Predicted protein"/>
    <property type="match status" value="1"/>
</dbReference>
<evidence type="ECO:0008006" key="3">
    <source>
        <dbReference type="Google" id="ProtNLM"/>
    </source>
</evidence>
<evidence type="ECO:0000313" key="1">
    <source>
        <dbReference type="EMBL" id="GIY23541.1"/>
    </source>
</evidence>
<dbReference type="AlphaFoldDB" id="A0AAV4RRT3"/>
<dbReference type="CDD" id="cd16021">
    <property type="entry name" value="ALP_like"/>
    <property type="match status" value="1"/>
</dbReference>
<evidence type="ECO:0000313" key="2">
    <source>
        <dbReference type="Proteomes" id="UP001054837"/>
    </source>
</evidence>
<sequence>MNYFSLNLTKKISIQKENIHRHVSAQKRYGTPLKDKAEINFEFIRVVCSYLNGTNFYEDFHSFIHDKPSVEERCNKHNSSGYSVLIIGVDAMSRLNMHRQLKKTSRYLLEEMDAIEMFGFNKVGDNTFPNLIPLLTGYDERELKHVCWNASRDEPLDKCNFIWKRFAAEGYRTHYSEDFPHMSSFNYVKEGFHYQPTDYYIRHFMLYYEDSLGRDKQISTYACVGSTSETEAILHWTELFASNFKDRKYFSFSWINSMTHDYLNTGSSVDHIYERFFRTLHESGALENTITIILGDHGMRWGKIRKTYIGRLEERLPMLLIALPPKFKEEYPKEAEALKFNSHRLVTPFDLHATLVNILDHQKNFTFANPDGVNEELALNFTNRAQTLFQPVPVNRSCDDASIDEHWCTCEPSLPLDSDNKDVLIAADFLIDHVNSLLEPVHNICAKLELETVKDARVWSPDYEHQGHSVNDTILTLIVKVNPSGAIFEGTVRITAPQMLFALLGTVSRLNLYGSQSLCVKDAILKKYCYCL</sequence>
<accession>A0AAV4RRT3</accession>
<gene>
    <name evidence="1" type="ORF">CDAR_477651</name>
</gene>